<evidence type="ECO:0000313" key="3">
    <source>
        <dbReference type="Proteomes" id="UP001494588"/>
    </source>
</evidence>
<organism evidence="2 3">
    <name type="scientific">Paraburkholderia sabiae</name>
    <dbReference type="NCBI Taxonomy" id="273251"/>
    <lineage>
        <taxon>Bacteria</taxon>
        <taxon>Pseudomonadati</taxon>
        <taxon>Pseudomonadota</taxon>
        <taxon>Betaproteobacteria</taxon>
        <taxon>Burkholderiales</taxon>
        <taxon>Burkholderiaceae</taxon>
        <taxon>Paraburkholderia</taxon>
    </lineage>
</organism>
<evidence type="ECO:0000256" key="1">
    <source>
        <dbReference type="SAM" id="MobiDB-lite"/>
    </source>
</evidence>
<evidence type="ECO:0008006" key="4">
    <source>
        <dbReference type="Google" id="ProtNLM"/>
    </source>
</evidence>
<accession>A0ABU9QNS2</accession>
<protein>
    <recommendedName>
        <fullName evidence="4">Elements of external origin</fullName>
    </recommendedName>
</protein>
<gene>
    <name evidence="2" type="ORF">V4C55_34875</name>
</gene>
<comment type="caution">
    <text evidence="2">The sequence shown here is derived from an EMBL/GenBank/DDBJ whole genome shotgun (WGS) entry which is preliminary data.</text>
</comment>
<dbReference type="Proteomes" id="UP001494588">
    <property type="component" value="Unassembled WGS sequence"/>
</dbReference>
<proteinExistence type="predicted"/>
<feature type="region of interest" description="Disordered" evidence="1">
    <location>
        <begin position="58"/>
        <end position="79"/>
    </location>
</feature>
<dbReference type="EMBL" id="JAZHGC010000042">
    <property type="protein sequence ID" value="MEM5290914.1"/>
    <property type="molecule type" value="Genomic_DNA"/>
</dbReference>
<name>A0ABU9QNS2_9BURK</name>
<sequence length="180" mass="19896">MNERISASEFARRAGCDVKQIRRALARGALERGADGLIDTAMIGTAWRKPNRRTLAKDVRADAQDNATAQTPAGRESDSLPGMLPLAEALRLKEHYAAMLRKLEYEQREGSLIELAQAEAVVFDIFRAARDAWLAWPSKVAPFIAAELGVEVDAVAMLLAEYVYRQLQELGEPQPDFVNG</sequence>
<reference evidence="2 3" key="1">
    <citation type="submission" date="2024-01" db="EMBL/GenBank/DDBJ databases">
        <title>The diversity of rhizobia nodulating Mimosa spp. in eleven states of Brazil covering several biomes is determined by host plant, location, and edaphic factors.</title>
        <authorList>
            <person name="Rouws L."/>
            <person name="Barauna A."/>
            <person name="Beukes C."/>
            <person name="De Faria S.M."/>
            <person name="Gross E."/>
            <person name="Dos Reis Junior F.B."/>
            <person name="Simon M."/>
            <person name="Maluk M."/>
            <person name="Odee D.W."/>
            <person name="Kenicer G."/>
            <person name="Young J.P.W."/>
            <person name="Reis V.M."/>
            <person name="Zilli J."/>
            <person name="James E.K."/>
        </authorList>
    </citation>
    <scope>NUCLEOTIDE SEQUENCE [LARGE SCALE GENOMIC DNA]</scope>
    <source>
        <strain evidence="2 3">JPY77</strain>
    </source>
</reference>
<keyword evidence="3" id="KW-1185">Reference proteome</keyword>
<evidence type="ECO:0000313" key="2">
    <source>
        <dbReference type="EMBL" id="MEM5290914.1"/>
    </source>
</evidence>
<dbReference type="RefSeq" id="WP_201652998.1">
    <property type="nucleotide sequence ID" value="NZ_CAJHCS010000017.1"/>
</dbReference>